<organism evidence="1 2">
    <name type="scientific">Pontibacter qinzhouensis</name>
    <dbReference type="NCBI Taxonomy" id="2603253"/>
    <lineage>
        <taxon>Bacteria</taxon>
        <taxon>Pseudomonadati</taxon>
        <taxon>Bacteroidota</taxon>
        <taxon>Cytophagia</taxon>
        <taxon>Cytophagales</taxon>
        <taxon>Hymenobacteraceae</taxon>
        <taxon>Pontibacter</taxon>
    </lineage>
</organism>
<evidence type="ECO:0000313" key="2">
    <source>
        <dbReference type="Proteomes" id="UP000321926"/>
    </source>
</evidence>
<evidence type="ECO:0000313" key="1">
    <source>
        <dbReference type="EMBL" id="TXK52803.1"/>
    </source>
</evidence>
<dbReference type="Gene3D" id="3.40.630.30">
    <property type="match status" value="1"/>
</dbReference>
<proteinExistence type="predicted"/>
<dbReference type="InterPro" id="IPR016181">
    <property type="entry name" value="Acyl_CoA_acyltransferase"/>
</dbReference>
<protein>
    <recommendedName>
        <fullName evidence="3">GNAT family N-acetyltransferase</fullName>
    </recommendedName>
</protein>
<reference evidence="1 2" key="1">
    <citation type="submission" date="2019-08" db="EMBL/GenBank/DDBJ databases">
        <authorList>
            <person name="Shi S."/>
        </authorList>
    </citation>
    <scope>NUCLEOTIDE SEQUENCE [LARGE SCALE GENOMIC DNA]</scope>
    <source>
        <strain evidence="1 2">GY10130</strain>
    </source>
</reference>
<gene>
    <name evidence="1" type="ORF">FVR03_00050</name>
</gene>
<dbReference type="RefSeq" id="WP_147919708.1">
    <property type="nucleotide sequence ID" value="NZ_VRTY01000001.1"/>
</dbReference>
<name>A0A5C8KEJ8_9BACT</name>
<dbReference type="EMBL" id="VRTY01000001">
    <property type="protein sequence ID" value="TXK52803.1"/>
    <property type="molecule type" value="Genomic_DNA"/>
</dbReference>
<dbReference type="OrthoDB" id="116151at2"/>
<keyword evidence="2" id="KW-1185">Reference proteome</keyword>
<accession>A0A5C8KEJ8</accession>
<dbReference type="AlphaFoldDB" id="A0A5C8KEJ8"/>
<evidence type="ECO:0008006" key="3">
    <source>
        <dbReference type="Google" id="ProtNLM"/>
    </source>
</evidence>
<dbReference type="SUPFAM" id="SSF55729">
    <property type="entry name" value="Acyl-CoA N-acyltransferases (Nat)"/>
    <property type="match status" value="1"/>
</dbReference>
<dbReference type="Proteomes" id="UP000321926">
    <property type="component" value="Unassembled WGS sequence"/>
</dbReference>
<comment type="caution">
    <text evidence="1">The sequence shown here is derived from an EMBL/GenBank/DDBJ whole genome shotgun (WGS) entry which is preliminary data.</text>
</comment>
<sequence length="328" mass="37964">MAQLLRHHQLNKQAWDACIEASAEKQVYALSWYLDVVSPGWWAVVEEEQGEYLAVLPLPVAQKLGVHYLRQPLFCQQLGVFARPHFKRQQIGEMLAIARSHFSLSTTYSFNTANTDLLQALPEQPAFTTCFTHYLPLHEPYETLRSHYTRDRKLNLKRAQQANLHLVELDDPDPMIRFFRENVQHKIYGGVAEVAYTLLRKLYQELLQRKLVKLWYTTTPDGTLNAAAMFVFYGDRIIYLFNAANEAGRVKNGRTLLLDEVIKQNASSDWVLDFESPSLDSISHFYASFGSTPVAFLMWQYNNLPLPLKLLRQLRMAIYSKFTGKEKQ</sequence>